<dbReference type="PROSITE" id="PS00197">
    <property type="entry name" value="2FE2S_FER_1"/>
    <property type="match status" value="1"/>
</dbReference>
<dbReference type="GO" id="GO:0051537">
    <property type="term" value="F:2 iron, 2 sulfur cluster binding"/>
    <property type="evidence" value="ECO:0007669"/>
    <property type="project" value="UniProtKB-KW"/>
</dbReference>
<dbReference type="Gene3D" id="1.10.1060.10">
    <property type="entry name" value="Alpha-helical ferredoxin"/>
    <property type="match status" value="1"/>
</dbReference>
<evidence type="ECO:0000313" key="17">
    <source>
        <dbReference type="Proteomes" id="UP000060043"/>
    </source>
</evidence>
<dbReference type="InterPro" id="IPR050573">
    <property type="entry name" value="SDH/FRD_Iron-Sulfur"/>
</dbReference>
<evidence type="ECO:0000259" key="14">
    <source>
        <dbReference type="PROSITE" id="PS51379"/>
    </source>
</evidence>
<dbReference type="InterPro" id="IPR012675">
    <property type="entry name" value="Beta-grasp_dom_sf"/>
</dbReference>
<dbReference type="InterPro" id="IPR006058">
    <property type="entry name" value="2Fe2S_fd_BS"/>
</dbReference>
<dbReference type="RefSeq" id="WP_011277844.1">
    <property type="nucleotide sequence ID" value="NZ_BHWZ01000002.1"/>
</dbReference>
<accession>A0A0U3FW89</accession>
<comment type="cofactor">
    <cofactor evidence="2">
        <name>[4Fe-4S] cluster</name>
        <dbReference type="ChEBI" id="CHEBI:49883"/>
    </cofactor>
</comment>
<evidence type="ECO:0000256" key="10">
    <source>
        <dbReference type="ARBA" id="ARBA00023004"/>
    </source>
</evidence>
<dbReference type="InterPro" id="IPR025192">
    <property type="entry name" value="Succ_DH/fum_Rdtase_N"/>
</dbReference>
<dbReference type="GO" id="GO:0046872">
    <property type="term" value="F:metal ion binding"/>
    <property type="evidence" value="ECO:0007669"/>
    <property type="project" value="UniProtKB-KW"/>
</dbReference>
<evidence type="ECO:0000313" key="16">
    <source>
        <dbReference type="EMBL" id="ALU31491.1"/>
    </source>
</evidence>
<dbReference type="InterPro" id="IPR004489">
    <property type="entry name" value="Succ_DH/fum_Rdtase_Fe-S"/>
</dbReference>
<dbReference type="InterPro" id="IPR036010">
    <property type="entry name" value="2Fe-2S_ferredoxin-like_sf"/>
</dbReference>
<feature type="domain" description="4Fe-4S ferredoxin-type" evidence="14">
    <location>
        <begin position="147"/>
        <end position="174"/>
    </location>
</feature>
<evidence type="ECO:0000256" key="8">
    <source>
        <dbReference type="ARBA" id="ARBA00022723"/>
    </source>
</evidence>
<evidence type="ECO:0000256" key="9">
    <source>
        <dbReference type="ARBA" id="ARBA00023002"/>
    </source>
</evidence>
<keyword evidence="6" id="KW-0816">Tricarboxylic acid cycle</keyword>
<dbReference type="SUPFAM" id="SSF46548">
    <property type="entry name" value="alpha-helical ferredoxin"/>
    <property type="match status" value="1"/>
</dbReference>
<sequence>MSLKNEEAEVIIKVKRYTQEKGFYWQEYKLKVDRFTQFTEALRRIKSEQDPTLAYRASCHMAVCGSCGMKINGEPKLACKTLVLDVIKKYGSNVITIEPMDYFKPVKDLVVDLDDFYNRMHKVKPRLYPSNEVLEGKAEHRLKPEDQKVLWKFAQCIWCGLCVSACPAVQEDPEFLGPAAHAKGFRFLADPRDTITEERLKILIDSAWRCTYCYMCYNVCPRDIEPVTAIKKTRAFSRLAKDKTEVIKTGEKHTEAVHSSIFDSGKIMGSRVYLSTYGLLGSMKEMIFLMQSGKLKYALVKEKAVENIQEVRKLLRG</sequence>
<dbReference type="InterPro" id="IPR009051">
    <property type="entry name" value="Helical_ferredxn"/>
</dbReference>
<keyword evidence="7" id="KW-0001">2Fe-2S</keyword>
<dbReference type="PaxDb" id="1435377-SUSAZ_04510"/>
<dbReference type="PROSITE" id="PS51379">
    <property type="entry name" value="4FE4S_FER_2"/>
    <property type="match status" value="2"/>
</dbReference>
<dbReference type="SUPFAM" id="SSF54292">
    <property type="entry name" value="2Fe-2S ferredoxin-like"/>
    <property type="match status" value="1"/>
</dbReference>
<dbReference type="EMBL" id="CP013695">
    <property type="protein sequence ID" value="ALU31491.1"/>
    <property type="molecule type" value="Genomic_DNA"/>
</dbReference>
<dbReference type="GeneID" id="41481396"/>
<evidence type="ECO:0000256" key="3">
    <source>
        <dbReference type="ARBA" id="ARBA00009433"/>
    </source>
</evidence>
<evidence type="ECO:0000256" key="2">
    <source>
        <dbReference type="ARBA" id="ARBA00001966"/>
    </source>
</evidence>
<feature type="domain" description="4Fe-4S ferredoxin-type" evidence="14">
    <location>
        <begin position="200"/>
        <end position="230"/>
    </location>
</feature>
<dbReference type="Gene3D" id="3.10.20.30">
    <property type="match status" value="1"/>
</dbReference>
<dbReference type="Proteomes" id="UP000065473">
    <property type="component" value="Chromosome"/>
</dbReference>
<evidence type="ECO:0000256" key="12">
    <source>
        <dbReference type="ARBA" id="ARBA00023291"/>
    </source>
</evidence>
<dbReference type="STRING" id="1435377.SUSAZ_04510"/>
<dbReference type="GO" id="GO:0022904">
    <property type="term" value="P:respiratory electron transport chain"/>
    <property type="evidence" value="ECO:0007669"/>
    <property type="project" value="TreeGrafter"/>
</dbReference>
<evidence type="ECO:0000256" key="11">
    <source>
        <dbReference type="ARBA" id="ARBA00023014"/>
    </source>
</evidence>
<evidence type="ECO:0000256" key="4">
    <source>
        <dbReference type="ARBA" id="ARBA00012792"/>
    </source>
</evidence>
<dbReference type="InterPro" id="IPR017896">
    <property type="entry name" value="4Fe4S_Fe-S-bd"/>
</dbReference>
<dbReference type="GO" id="GO:0009055">
    <property type="term" value="F:electron transfer activity"/>
    <property type="evidence" value="ECO:0007669"/>
    <property type="project" value="InterPro"/>
</dbReference>
<dbReference type="GO" id="GO:0006099">
    <property type="term" value="P:tricarboxylic acid cycle"/>
    <property type="evidence" value="ECO:0007669"/>
    <property type="project" value="UniProtKB-KW"/>
</dbReference>
<evidence type="ECO:0000256" key="1">
    <source>
        <dbReference type="ARBA" id="ARBA00001927"/>
    </source>
</evidence>
<keyword evidence="9" id="KW-0560">Oxidoreductase</keyword>
<dbReference type="OMA" id="MVMVRHA"/>
<dbReference type="OrthoDB" id="144910at2157"/>
<dbReference type="NCBIfam" id="TIGR00384">
    <property type="entry name" value="dhsB"/>
    <property type="match status" value="1"/>
</dbReference>
<dbReference type="PANTHER" id="PTHR11921:SF29">
    <property type="entry name" value="SUCCINATE DEHYDROGENASE [UBIQUINONE] IRON-SULFUR SUBUNIT, MITOCHONDRIAL"/>
    <property type="match status" value="1"/>
</dbReference>
<evidence type="ECO:0000256" key="5">
    <source>
        <dbReference type="ARBA" id="ARBA00022485"/>
    </source>
</evidence>
<dbReference type="GO" id="GO:0051538">
    <property type="term" value="F:3 iron, 4 sulfur cluster binding"/>
    <property type="evidence" value="ECO:0007669"/>
    <property type="project" value="UniProtKB-KW"/>
</dbReference>
<dbReference type="EC" id="1.3.5.1" evidence="4"/>
<protein>
    <recommendedName>
        <fullName evidence="4">succinate dehydrogenase</fullName>
        <ecNumber evidence="4">1.3.5.1</ecNumber>
    </recommendedName>
</protein>
<comment type="cofactor">
    <cofactor evidence="13">
        <name>[2Fe-2S] cluster</name>
        <dbReference type="ChEBI" id="CHEBI:190135"/>
    </cofactor>
</comment>
<dbReference type="FunFam" id="1.10.1060.10:FF:000003">
    <property type="entry name" value="Succinate dehydrogenase iron-sulfur subunit"/>
    <property type="match status" value="1"/>
</dbReference>
<dbReference type="Pfam" id="PF13085">
    <property type="entry name" value="Fer2_3"/>
    <property type="match status" value="1"/>
</dbReference>
<proteinExistence type="inferred from homology"/>
<evidence type="ECO:0000313" key="18">
    <source>
        <dbReference type="Proteomes" id="UP000065473"/>
    </source>
</evidence>
<evidence type="ECO:0000256" key="13">
    <source>
        <dbReference type="ARBA" id="ARBA00034078"/>
    </source>
</evidence>
<dbReference type="GO" id="GO:0008177">
    <property type="term" value="F:succinate dehydrogenase (quinone) activity"/>
    <property type="evidence" value="ECO:0007669"/>
    <property type="project" value="UniProtKB-EC"/>
</dbReference>
<dbReference type="Proteomes" id="UP000060043">
    <property type="component" value="Chromosome"/>
</dbReference>
<reference evidence="17 18" key="1">
    <citation type="submission" date="2015-12" db="EMBL/GenBank/DDBJ databases">
        <title>A stable core within a dynamic pangenome in Sulfolobus acidocaldarius.</title>
        <authorList>
            <person name="Anderson R."/>
            <person name="Kouris A."/>
            <person name="Seward C."/>
            <person name="Campbell K."/>
            <person name="Whitaker R."/>
        </authorList>
    </citation>
    <scope>NUCLEOTIDE SEQUENCE [LARGE SCALE GENOMIC DNA]</scope>
    <source>
        <strain evidence="15 18">GG12-C01-09</strain>
        <strain evidence="16 17">NG05B_CO5_07</strain>
    </source>
</reference>
<keyword evidence="10" id="KW-0408">Iron</keyword>
<dbReference type="AlphaFoldDB" id="A0A0U3FW89"/>
<evidence type="ECO:0000256" key="7">
    <source>
        <dbReference type="ARBA" id="ARBA00022714"/>
    </source>
</evidence>
<dbReference type="Pfam" id="PF13183">
    <property type="entry name" value="Fer4_8"/>
    <property type="match status" value="1"/>
</dbReference>
<dbReference type="GO" id="GO:0051539">
    <property type="term" value="F:4 iron, 4 sulfur cluster binding"/>
    <property type="evidence" value="ECO:0007669"/>
    <property type="project" value="UniProtKB-KW"/>
</dbReference>
<keyword evidence="8" id="KW-0479">Metal-binding</keyword>
<keyword evidence="11" id="KW-0411">Iron-sulfur</keyword>
<dbReference type="EMBL" id="CP013694">
    <property type="protein sequence ID" value="ALU28771.1"/>
    <property type="molecule type" value="Genomic_DNA"/>
</dbReference>
<gene>
    <name evidence="15" type="ORF">ATY89_01545</name>
    <name evidence="16" type="ORF">ATZ20_04580</name>
</gene>
<organism evidence="16 17">
    <name type="scientific">Sulfolobus acidocaldarius</name>
    <dbReference type="NCBI Taxonomy" id="2285"/>
    <lineage>
        <taxon>Archaea</taxon>
        <taxon>Thermoproteota</taxon>
        <taxon>Thermoprotei</taxon>
        <taxon>Sulfolobales</taxon>
        <taxon>Sulfolobaceae</taxon>
        <taxon>Sulfolobus</taxon>
    </lineage>
</organism>
<comment type="cofactor">
    <cofactor evidence="1">
        <name>[3Fe-4S] cluster</name>
        <dbReference type="ChEBI" id="CHEBI:21137"/>
    </cofactor>
</comment>
<dbReference type="InterPro" id="IPR017900">
    <property type="entry name" value="4Fe4S_Fe_S_CS"/>
</dbReference>
<evidence type="ECO:0000313" key="15">
    <source>
        <dbReference type="EMBL" id="ALU28771.1"/>
    </source>
</evidence>
<comment type="similarity">
    <text evidence="3">Belongs to the succinate dehydrogenase/fumarate reductase iron-sulfur protein family.</text>
</comment>
<dbReference type="PANTHER" id="PTHR11921">
    <property type="entry name" value="SUCCINATE DEHYDROGENASE IRON-SULFUR PROTEIN"/>
    <property type="match status" value="1"/>
</dbReference>
<keyword evidence="5" id="KW-0004">4Fe-4S</keyword>
<evidence type="ECO:0000256" key="6">
    <source>
        <dbReference type="ARBA" id="ARBA00022532"/>
    </source>
</evidence>
<dbReference type="NCBIfam" id="NF009226">
    <property type="entry name" value="PRK12576.1"/>
    <property type="match status" value="1"/>
</dbReference>
<dbReference type="PROSITE" id="PS00198">
    <property type="entry name" value="4FE4S_FER_1"/>
    <property type="match status" value="1"/>
</dbReference>
<keyword evidence="12" id="KW-0003">3Fe-4S</keyword>
<name>A0A0U3FW89_9CREN</name>